<dbReference type="GO" id="GO:0016020">
    <property type="term" value="C:membrane"/>
    <property type="evidence" value="ECO:0007669"/>
    <property type="project" value="TreeGrafter"/>
</dbReference>
<dbReference type="AlphaFoldDB" id="A0A5C3MVC6"/>
<evidence type="ECO:0000313" key="4">
    <source>
        <dbReference type="EMBL" id="TFK49294.1"/>
    </source>
</evidence>
<evidence type="ECO:0000313" key="5">
    <source>
        <dbReference type="Proteomes" id="UP000305948"/>
    </source>
</evidence>
<reference evidence="4 5" key="1">
    <citation type="journal article" date="2019" name="Nat. Ecol. Evol.">
        <title>Megaphylogeny resolves global patterns of mushroom evolution.</title>
        <authorList>
            <person name="Varga T."/>
            <person name="Krizsan K."/>
            <person name="Foldi C."/>
            <person name="Dima B."/>
            <person name="Sanchez-Garcia M."/>
            <person name="Sanchez-Ramirez S."/>
            <person name="Szollosi G.J."/>
            <person name="Szarkandi J.G."/>
            <person name="Papp V."/>
            <person name="Albert L."/>
            <person name="Andreopoulos W."/>
            <person name="Angelini C."/>
            <person name="Antonin V."/>
            <person name="Barry K.W."/>
            <person name="Bougher N.L."/>
            <person name="Buchanan P."/>
            <person name="Buyck B."/>
            <person name="Bense V."/>
            <person name="Catcheside P."/>
            <person name="Chovatia M."/>
            <person name="Cooper J."/>
            <person name="Damon W."/>
            <person name="Desjardin D."/>
            <person name="Finy P."/>
            <person name="Geml J."/>
            <person name="Haridas S."/>
            <person name="Hughes K."/>
            <person name="Justo A."/>
            <person name="Karasinski D."/>
            <person name="Kautmanova I."/>
            <person name="Kiss B."/>
            <person name="Kocsube S."/>
            <person name="Kotiranta H."/>
            <person name="LaButti K.M."/>
            <person name="Lechner B.E."/>
            <person name="Liimatainen K."/>
            <person name="Lipzen A."/>
            <person name="Lukacs Z."/>
            <person name="Mihaltcheva S."/>
            <person name="Morgado L.N."/>
            <person name="Niskanen T."/>
            <person name="Noordeloos M.E."/>
            <person name="Ohm R.A."/>
            <person name="Ortiz-Santana B."/>
            <person name="Ovrebo C."/>
            <person name="Racz N."/>
            <person name="Riley R."/>
            <person name="Savchenko A."/>
            <person name="Shiryaev A."/>
            <person name="Soop K."/>
            <person name="Spirin V."/>
            <person name="Szebenyi C."/>
            <person name="Tomsovsky M."/>
            <person name="Tulloss R.E."/>
            <person name="Uehling J."/>
            <person name="Grigoriev I.V."/>
            <person name="Vagvolgyi C."/>
            <person name="Papp T."/>
            <person name="Martin F.M."/>
            <person name="Miettinen O."/>
            <person name="Hibbett D.S."/>
            <person name="Nagy L.G."/>
        </authorList>
    </citation>
    <scope>NUCLEOTIDE SEQUENCE [LARGE SCALE GENOMIC DNA]</scope>
    <source>
        <strain evidence="4 5">OMC1185</strain>
    </source>
</reference>
<dbReference type="InterPro" id="IPR000648">
    <property type="entry name" value="Oxysterol-bd"/>
</dbReference>
<feature type="region of interest" description="Disordered" evidence="3">
    <location>
        <begin position="449"/>
        <end position="468"/>
    </location>
</feature>
<feature type="region of interest" description="Disordered" evidence="3">
    <location>
        <begin position="173"/>
        <end position="197"/>
    </location>
</feature>
<organism evidence="4 5">
    <name type="scientific">Heliocybe sulcata</name>
    <dbReference type="NCBI Taxonomy" id="5364"/>
    <lineage>
        <taxon>Eukaryota</taxon>
        <taxon>Fungi</taxon>
        <taxon>Dikarya</taxon>
        <taxon>Basidiomycota</taxon>
        <taxon>Agaricomycotina</taxon>
        <taxon>Agaricomycetes</taxon>
        <taxon>Gloeophyllales</taxon>
        <taxon>Gloeophyllaceae</taxon>
        <taxon>Heliocybe</taxon>
    </lineage>
</organism>
<dbReference type="OrthoDB" id="48057at2759"/>
<keyword evidence="5" id="KW-1185">Reference proteome</keyword>
<dbReference type="InterPro" id="IPR018494">
    <property type="entry name" value="Oxysterol-bd_CS"/>
</dbReference>
<dbReference type="GO" id="GO:0032934">
    <property type="term" value="F:sterol binding"/>
    <property type="evidence" value="ECO:0007669"/>
    <property type="project" value="TreeGrafter"/>
</dbReference>
<dbReference type="PROSITE" id="PS01013">
    <property type="entry name" value="OSBP"/>
    <property type="match status" value="1"/>
</dbReference>
<dbReference type="Gene3D" id="3.30.70.3490">
    <property type="match status" value="1"/>
</dbReference>
<evidence type="ECO:0000256" key="1">
    <source>
        <dbReference type="ARBA" id="ARBA00008842"/>
    </source>
</evidence>
<gene>
    <name evidence="4" type="ORF">OE88DRAFT_1809617</name>
</gene>
<feature type="compositionally biased region" description="Low complexity" evidence="3">
    <location>
        <begin position="176"/>
        <end position="197"/>
    </location>
</feature>
<dbReference type="EMBL" id="ML213516">
    <property type="protein sequence ID" value="TFK49294.1"/>
    <property type="molecule type" value="Genomic_DNA"/>
</dbReference>
<sequence length="593" mass="64683">MSNSAMPELEATEYDPDAPGPAISVPDSGDTGEGGKLKMIVQLLKKCLGVKDIAAMRLSLPASLLEPIPNLEYWHYLDRPDLFAAITDSDDAFERMLAVIRFSLTKDLKFIRGKVCKPYNSVLGEHFRCTWDVIPVKYPSDPMAPPIHRTYVAPPSSEGSSSSTPNRIIAPRLMQSTSETASIKSAKSAKSTRSGRSGFSFMSSVGWSTPATSPPLSETNLEAQISDLSLSHDSAGEIIEEDETASSEPRVRIVYLTEQISHHPPISAYHAACPSRNLEMTGIDQISAKVSGTTVRVGPGSFNKGIFIRITGGAGEGEMYQVTHPVAQVNGILRGNFYVTVGDSTIITCTGGKGKERLRTVLEYKEESWLGKPHYLLEGVIHTYTEGESEVEGWTKVKQVPQSRVLAVIEGSWRGVVRWRRGSSASSSAAPPAASQSYLSAATSLLSSGHSSSASSASTSRSDLSGTTAGPSSSDWAVLLDLTPLHVVPKSVRPLEKQLPDESRKLWEDVTTRLLKKEYSEATKYKHAIEQKQRDDTAERKRKGVEFVPKYFEKDIETGVPVLTAEGRKQIEQEFQEPSVYPLESKESGTSKQ</sequence>
<feature type="region of interest" description="Disordered" evidence="3">
    <location>
        <begin position="1"/>
        <end position="30"/>
    </location>
</feature>
<proteinExistence type="inferred from homology"/>
<feature type="compositionally biased region" description="Basic and acidic residues" evidence="3">
    <location>
        <begin position="584"/>
        <end position="593"/>
    </location>
</feature>
<dbReference type="InterPro" id="IPR037239">
    <property type="entry name" value="OSBP_sf"/>
</dbReference>
<accession>A0A5C3MVC6</accession>
<dbReference type="PANTHER" id="PTHR10972:SF212">
    <property type="entry name" value="OXYSTEROL-BINDING PROTEIN-LIKE PROTEIN 1"/>
    <property type="match status" value="1"/>
</dbReference>
<comment type="similarity">
    <text evidence="1 2">Belongs to the OSBP family.</text>
</comment>
<dbReference type="Proteomes" id="UP000305948">
    <property type="component" value="Unassembled WGS sequence"/>
</dbReference>
<dbReference type="Pfam" id="PF01237">
    <property type="entry name" value="Oxysterol_BP"/>
    <property type="match status" value="2"/>
</dbReference>
<feature type="region of interest" description="Disordered" evidence="3">
    <location>
        <begin position="574"/>
        <end position="593"/>
    </location>
</feature>
<dbReference type="STRING" id="5364.A0A5C3MVC6"/>
<feature type="compositionally biased region" description="Low complexity" evidence="3">
    <location>
        <begin position="449"/>
        <end position="465"/>
    </location>
</feature>
<dbReference type="PANTHER" id="PTHR10972">
    <property type="entry name" value="OXYSTEROL-BINDING PROTEIN-RELATED"/>
    <property type="match status" value="1"/>
</dbReference>
<name>A0A5C3MVC6_9AGAM</name>
<protein>
    <recommendedName>
        <fullName evidence="6">Oxysterol-binding protein</fullName>
    </recommendedName>
</protein>
<evidence type="ECO:0000256" key="3">
    <source>
        <dbReference type="SAM" id="MobiDB-lite"/>
    </source>
</evidence>
<dbReference type="Gene3D" id="2.40.160.120">
    <property type="match status" value="1"/>
</dbReference>
<evidence type="ECO:0000256" key="2">
    <source>
        <dbReference type="RuleBase" id="RU003844"/>
    </source>
</evidence>
<dbReference type="GO" id="GO:0005829">
    <property type="term" value="C:cytosol"/>
    <property type="evidence" value="ECO:0007669"/>
    <property type="project" value="TreeGrafter"/>
</dbReference>
<dbReference type="SUPFAM" id="SSF144000">
    <property type="entry name" value="Oxysterol-binding protein-like"/>
    <property type="match status" value="1"/>
</dbReference>
<evidence type="ECO:0008006" key="6">
    <source>
        <dbReference type="Google" id="ProtNLM"/>
    </source>
</evidence>